<dbReference type="InterPro" id="IPR012677">
    <property type="entry name" value="Nucleotide-bd_a/b_plait_sf"/>
</dbReference>
<dbReference type="GO" id="GO:0017069">
    <property type="term" value="F:snRNA binding"/>
    <property type="evidence" value="ECO:0007669"/>
    <property type="project" value="TreeGrafter"/>
</dbReference>
<accession>A0AAV4MW03</accession>
<dbReference type="AlphaFoldDB" id="A0AAV4MW03"/>
<evidence type="ECO:0000256" key="6">
    <source>
        <dbReference type="PROSITE-ProRule" id="PRU00176"/>
    </source>
</evidence>
<evidence type="ECO:0000256" key="4">
    <source>
        <dbReference type="ARBA" id="ARBA00023242"/>
    </source>
</evidence>
<evidence type="ECO:0000313" key="8">
    <source>
        <dbReference type="EMBL" id="GIX76155.1"/>
    </source>
</evidence>
<dbReference type="InterPro" id="IPR035979">
    <property type="entry name" value="RBD_domain_sf"/>
</dbReference>
<reference evidence="8 9" key="1">
    <citation type="submission" date="2021-06" db="EMBL/GenBank/DDBJ databases">
        <title>Caerostris darwini draft genome.</title>
        <authorList>
            <person name="Kono N."/>
            <person name="Arakawa K."/>
        </authorList>
    </citation>
    <scope>NUCLEOTIDE SEQUENCE [LARGE SCALE GENOMIC DNA]</scope>
</reference>
<dbReference type="EMBL" id="BPLQ01000908">
    <property type="protein sequence ID" value="GIX76155.1"/>
    <property type="molecule type" value="Genomic_DNA"/>
</dbReference>
<dbReference type="GO" id="GO:0000398">
    <property type="term" value="P:mRNA splicing, via spliceosome"/>
    <property type="evidence" value="ECO:0007669"/>
    <property type="project" value="TreeGrafter"/>
</dbReference>
<proteinExistence type="predicted"/>
<dbReference type="FunFam" id="3.30.70.330:FF:000132">
    <property type="entry name" value="Small nuclear ribonucleoprotein U11/U12 subunit 35"/>
    <property type="match status" value="1"/>
</dbReference>
<evidence type="ECO:0000256" key="2">
    <source>
        <dbReference type="ARBA" id="ARBA00021080"/>
    </source>
</evidence>
<sequence length="247" mass="28218">MWNQEINYKALSEDVYYDSNDASISAKSPVTLSFPMAKPQWEPIPRTYDPLKAGSIDGTDTIPHDHGIVRAMQAEYKPNKLVVGDPKATVFVGMLNPCTDENKLRKLFSGCGKIKRLRLVRDIVTGFSKGYAFVEYYDKYDAIAAKKAFDRIQIDDKEILVESECERTLPGWVPRRLGGGFSGKKESGQLRFGCTIRPFRKPIIPFKKPSNLNGTKKDSDKTFNSGKYYSRKYFDRHSSHKRIKYHD</sequence>
<dbReference type="PANTHER" id="PTHR13952">
    <property type="entry name" value="U1 SMALL NUCLEAR RIBONUCLEOPROTEIN 70 KD"/>
    <property type="match status" value="1"/>
</dbReference>
<protein>
    <recommendedName>
        <fullName evidence="2">U11/U12 small nuclear ribonucleoprotein 35 kDa protein</fullName>
    </recommendedName>
    <alternativeName>
        <fullName evidence="5">U1 snRNP-binding protein homolog</fullName>
    </alternativeName>
</protein>
<dbReference type="SUPFAM" id="SSF54928">
    <property type="entry name" value="RNA-binding domain, RBD"/>
    <property type="match status" value="1"/>
</dbReference>
<evidence type="ECO:0000256" key="3">
    <source>
        <dbReference type="ARBA" id="ARBA00022884"/>
    </source>
</evidence>
<evidence type="ECO:0000313" key="9">
    <source>
        <dbReference type="Proteomes" id="UP001054837"/>
    </source>
</evidence>
<dbReference type="Proteomes" id="UP001054837">
    <property type="component" value="Unassembled WGS sequence"/>
</dbReference>
<dbReference type="Pfam" id="PF00076">
    <property type="entry name" value="RRM_1"/>
    <property type="match status" value="1"/>
</dbReference>
<dbReference type="SMART" id="SM00360">
    <property type="entry name" value="RRM"/>
    <property type="match status" value="1"/>
</dbReference>
<comment type="subcellular location">
    <subcellularLocation>
        <location evidence="1">Nucleus</location>
    </subcellularLocation>
</comment>
<evidence type="ECO:0000256" key="5">
    <source>
        <dbReference type="ARBA" id="ARBA00031739"/>
    </source>
</evidence>
<dbReference type="GO" id="GO:0003729">
    <property type="term" value="F:mRNA binding"/>
    <property type="evidence" value="ECO:0007669"/>
    <property type="project" value="TreeGrafter"/>
</dbReference>
<comment type="caution">
    <text evidence="8">The sequence shown here is derived from an EMBL/GenBank/DDBJ whole genome shotgun (WGS) entry which is preliminary data.</text>
</comment>
<organism evidence="8 9">
    <name type="scientific">Caerostris darwini</name>
    <dbReference type="NCBI Taxonomy" id="1538125"/>
    <lineage>
        <taxon>Eukaryota</taxon>
        <taxon>Metazoa</taxon>
        <taxon>Ecdysozoa</taxon>
        <taxon>Arthropoda</taxon>
        <taxon>Chelicerata</taxon>
        <taxon>Arachnida</taxon>
        <taxon>Araneae</taxon>
        <taxon>Araneomorphae</taxon>
        <taxon>Entelegynae</taxon>
        <taxon>Araneoidea</taxon>
        <taxon>Araneidae</taxon>
        <taxon>Caerostris</taxon>
    </lineage>
</organism>
<dbReference type="GO" id="GO:0071011">
    <property type="term" value="C:precatalytic spliceosome"/>
    <property type="evidence" value="ECO:0007669"/>
    <property type="project" value="TreeGrafter"/>
</dbReference>
<dbReference type="InterPro" id="IPR051183">
    <property type="entry name" value="U1_U11-U12_snRNP_70-35kDa"/>
</dbReference>
<gene>
    <name evidence="8" type="primary">SNRNP35</name>
    <name evidence="8" type="ORF">CDAR_6821</name>
</gene>
<dbReference type="PROSITE" id="PS50102">
    <property type="entry name" value="RRM"/>
    <property type="match status" value="1"/>
</dbReference>
<evidence type="ECO:0000256" key="1">
    <source>
        <dbReference type="ARBA" id="ARBA00004123"/>
    </source>
</evidence>
<dbReference type="Gene3D" id="3.30.70.330">
    <property type="match status" value="1"/>
</dbReference>
<dbReference type="PANTHER" id="PTHR13952:SF6">
    <property type="entry name" value="U11_U12 SMALL NUCLEAR RIBONUCLEOPROTEIN 35 KDA PROTEIN"/>
    <property type="match status" value="1"/>
</dbReference>
<keyword evidence="9" id="KW-1185">Reference proteome</keyword>
<keyword evidence="3 6" id="KW-0694">RNA-binding</keyword>
<keyword evidence="4" id="KW-0539">Nucleus</keyword>
<evidence type="ECO:0000259" key="7">
    <source>
        <dbReference type="PROSITE" id="PS50102"/>
    </source>
</evidence>
<name>A0AAV4MW03_9ARAC</name>
<dbReference type="InterPro" id="IPR000504">
    <property type="entry name" value="RRM_dom"/>
</dbReference>
<feature type="domain" description="RRM" evidence="7">
    <location>
        <begin position="88"/>
        <end position="166"/>
    </location>
</feature>